<reference evidence="1 2" key="1">
    <citation type="submission" date="2020-08" db="EMBL/GenBank/DDBJ databases">
        <title>Sequencing the genomes of 1000 actinobacteria strains.</title>
        <authorList>
            <person name="Klenk H.-P."/>
        </authorList>
    </citation>
    <scope>NUCLEOTIDE SEQUENCE [LARGE SCALE GENOMIC DNA]</scope>
    <source>
        <strain evidence="1 2">DSM 45823</strain>
    </source>
</reference>
<proteinExistence type="predicted"/>
<keyword evidence="2" id="KW-1185">Reference proteome</keyword>
<gene>
    <name evidence="1" type="ORF">HNR21_000003</name>
</gene>
<accession>A0A7W3MSN4</accession>
<sequence length="29" mass="3275">MALSRVRFADRPRHVRVAAAMLVVRDAPL</sequence>
<dbReference type="AlphaFoldDB" id="A0A7W3MSN4"/>
<evidence type="ECO:0000313" key="2">
    <source>
        <dbReference type="Proteomes" id="UP000539313"/>
    </source>
</evidence>
<name>A0A7W3MSN4_9ACTN</name>
<evidence type="ECO:0000313" key="1">
    <source>
        <dbReference type="EMBL" id="MBA9001121.1"/>
    </source>
</evidence>
<comment type="caution">
    <text evidence="1">The sequence shown here is derived from an EMBL/GenBank/DDBJ whole genome shotgun (WGS) entry which is preliminary data.</text>
</comment>
<organism evidence="1 2">
    <name type="scientific">Thermomonospora cellulosilytica</name>
    <dbReference type="NCBI Taxonomy" id="1411118"/>
    <lineage>
        <taxon>Bacteria</taxon>
        <taxon>Bacillati</taxon>
        <taxon>Actinomycetota</taxon>
        <taxon>Actinomycetes</taxon>
        <taxon>Streptosporangiales</taxon>
        <taxon>Thermomonosporaceae</taxon>
        <taxon>Thermomonospora</taxon>
    </lineage>
</organism>
<dbReference type="EMBL" id="JACJII010000001">
    <property type="protein sequence ID" value="MBA9001121.1"/>
    <property type="molecule type" value="Genomic_DNA"/>
</dbReference>
<dbReference type="Proteomes" id="UP000539313">
    <property type="component" value="Unassembled WGS sequence"/>
</dbReference>
<protein>
    <submittedName>
        <fullName evidence="1">Uncharacterized protein</fullName>
    </submittedName>
</protein>